<dbReference type="PROSITE" id="PS50846">
    <property type="entry name" value="HMA_2"/>
    <property type="match status" value="1"/>
</dbReference>
<keyword evidence="1" id="KW-0479">Metal-binding</keyword>
<dbReference type="EMBL" id="CP157675">
    <property type="protein sequence ID" value="XBP70232.1"/>
    <property type="molecule type" value="Genomic_DNA"/>
</dbReference>
<dbReference type="GO" id="GO:0046872">
    <property type="term" value="F:metal ion binding"/>
    <property type="evidence" value="ECO:0007669"/>
    <property type="project" value="UniProtKB-KW"/>
</dbReference>
<dbReference type="Pfam" id="PF00403">
    <property type="entry name" value="HMA"/>
    <property type="match status" value="1"/>
</dbReference>
<dbReference type="AlphaFoldDB" id="A0AAU7LRH3"/>
<gene>
    <name evidence="3" type="ORF">ABLV49_20600</name>
</gene>
<reference evidence="3" key="1">
    <citation type="submission" date="2024-05" db="EMBL/GenBank/DDBJ databases">
        <authorList>
            <person name="Bunk B."/>
            <person name="Swiderski J."/>
            <person name="Sproer C."/>
            <person name="Thiel V."/>
        </authorList>
    </citation>
    <scope>NUCLEOTIDE SEQUENCE</scope>
    <source>
        <strain evidence="3">DSM 17735</strain>
    </source>
</reference>
<dbReference type="InterPro" id="IPR006121">
    <property type="entry name" value="HMA_dom"/>
</dbReference>
<dbReference type="Gene3D" id="3.30.70.100">
    <property type="match status" value="1"/>
</dbReference>
<feature type="domain" description="HMA" evidence="2">
    <location>
        <begin position="1"/>
        <end position="62"/>
    </location>
</feature>
<dbReference type="InterPro" id="IPR036163">
    <property type="entry name" value="HMA_dom_sf"/>
</dbReference>
<evidence type="ECO:0000259" key="2">
    <source>
        <dbReference type="PROSITE" id="PS50846"/>
    </source>
</evidence>
<dbReference type="RefSeq" id="WP_349279440.1">
    <property type="nucleotide sequence ID" value="NZ_CBCSCU010000005.1"/>
</dbReference>
<evidence type="ECO:0000256" key="1">
    <source>
        <dbReference type="ARBA" id="ARBA00022723"/>
    </source>
</evidence>
<protein>
    <submittedName>
        <fullName evidence="3">Heavy-metal-associated domain-containing protein</fullName>
    </submittedName>
</protein>
<name>A0AAU7LRH3_9BURK</name>
<dbReference type="CDD" id="cd00371">
    <property type="entry name" value="HMA"/>
    <property type="match status" value="1"/>
</dbReference>
<organism evidence="3">
    <name type="scientific">Polaromonas hydrogenivorans</name>
    <dbReference type="NCBI Taxonomy" id="335476"/>
    <lineage>
        <taxon>Bacteria</taxon>
        <taxon>Pseudomonadati</taxon>
        <taxon>Pseudomonadota</taxon>
        <taxon>Betaproteobacteria</taxon>
        <taxon>Burkholderiales</taxon>
        <taxon>Comamonadaceae</taxon>
        <taxon>Polaromonas</taxon>
    </lineage>
</organism>
<proteinExistence type="predicted"/>
<sequence>MEFEIPDMSCGHCAGVITKTVKQLDAGATVNIDLPAKKVTVQTTQDRQTVADALTEAGYPTH</sequence>
<dbReference type="SUPFAM" id="SSF55008">
    <property type="entry name" value="HMA, heavy metal-associated domain"/>
    <property type="match status" value="1"/>
</dbReference>
<dbReference type="InterPro" id="IPR017969">
    <property type="entry name" value="Heavy-metal-associated_CS"/>
</dbReference>
<accession>A0AAU7LRH3</accession>
<evidence type="ECO:0000313" key="3">
    <source>
        <dbReference type="EMBL" id="XBP70232.1"/>
    </source>
</evidence>
<dbReference type="PROSITE" id="PS01047">
    <property type="entry name" value="HMA_1"/>
    <property type="match status" value="1"/>
</dbReference>